<dbReference type="RefSeq" id="WP_191989000.1">
    <property type="nucleotide sequence ID" value="NZ_PECH01000004.1"/>
</dbReference>
<comment type="caution">
    <text evidence="1">The sequence shown here is derived from an EMBL/GenBank/DDBJ whole genome shotgun (WGS) entry which is preliminary data.</text>
</comment>
<sequence length="308" mass="33366">MGTWGEGPFDNDDAADFLSGLRESDDIELELARYLRLATSEYVEAPAGASAVAAAAVVALLCSDTVDPVVAPWSEAVANIRIKQTQAHALGLLASAAITRVTGAGSELADLWEDGDASQWRAFVGAVDTSLRGIGTPDYHDWAPYPGLVEAAAIVLRDPDVALDELTAVVNLSDVRVFTLDREPTEDCRGLWQEVALVDGRRLVMWHGEDKSGRFDSVEFTSTVRTVPLSAITGQELRTTYQDIDGVRSLLAVELWLSTAIPDKTRAVSISETEWVVDDFYFAKSIVDGGLAQMERLLQFGRAVAQHV</sequence>
<dbReference type="AlphaFoldDB" id="A0A4R8S4E0"/>
<organism evidence="1 2">
    <name type="scientific">Mycobacteroides salmoniphilum</name>
    <dbReference type="NCBI Taxonomy" id="404941"/>
    <lineage>
        <taxon>Bacteria</taxon>
        <taxon>Bacillati</taxon>
        <taxon>Actinomycetota</taxon>
        <taxon>Actinomycetes</taxon>
        <taxon>Mycobacteriales</taxon>
        <taxon>Mycobacteriaceae</taxon>
        <taxon>Mycobacteroides</taxon>
    </lineage>
</organism>
<gene>
    <name evidence="1" type="ORF">DE4585_01048</name>
</gene>
<dbReference type="InterPro" id="IPR025355">
    <property type="entry name" value="DUF4259"/>
</dbReference>
<name>A0A4R8S4E0_9MYCO</name>
<reference evidence="1 2" key="1">
    <citation type="journal article" date="2019" name="Sci. Rep.">
        <title>Extended insight into the Mycobacterium chelonae-abscessus complex through whole genome sequencing of Mycobacterium salmoniphilum outbreak and Mycobacterium salmoniphilum-like strains.</title>
        <authorList>
            <person name="Behra P.R.K."/>
            <person name="Das S."/>
            <person name="Pettersson B.M.F."/>
            <person name="Shirreff L."/>
            <person name="DuCote T."/>
            <person name="Jacobsson K.G."/>
            <person name="Ennis D.G."/>
            <person name="Kirsebom L.A."/>
        </authorList>
    </citation>
    <scope>NUCLEOTIDE SEQUENCE [LARGE SCALE GENOMIC DNA]</scope>
    <source>
        <strain evidence="1 2">DE 4585</strain>
    </source>
</reference>
<proteinExistence type="predicted"/>
<dbReference type="Pfam" id="PF14078">
    <property type="entry name" value="DUF4259"/>
    <property type="match status" value="1"/>
</dbReference>
<evidence type="ECO:0008006" key="3">
    <source>
        <dbReference type="Google" id="ProtNLM"/>
    </source>
</evidence>
<protein>
    <recommendedName>
        <fullName evidence="3">DUF4259 domain-containing protein</fullName>
    </recommendedName>
</protein>
<evidence type="ECO:0000313" key="1">
    <source>
        <dbReference type="EMBL" id="TDZ85729.1"/>
    </source>
</evidence>
<evidence type="ECO:0000313" key="2">
    <source>
        <dbReference type="Proteomes" id="UP000295117"/>
    </source>
</evidence>
<dbReference type="EMBL" id="PECH01000004">
    <property type="protein sequence ID" value="TDZ85729.1"/>
    <property type="molecule type" value="Genomic_DNA"/>
</dbReference>
<dbReference type="Proteomes" id="UP000295117">
    <property type="component" value="Unassembled WGS sequence"/>
</dbReference>
<accession>A0A4R8S4E0</accession>